<dbReference type="PROSITE" id="PS50186">
    <property type="entry name" value="DEP"/>
    <property type="match status" value="1"/>
</dbReference>
<dbReference type="PANTHER" id="PTHR45746">
    <property type="entry name" value="LP21163P"/>
    <property type="match status" value="1"/>
</dbReference>
<dbReference type="SUPFAM" id="SSF46785">
    <property type="entry name" value="Winged helix' DNA-binding domain"/>
    <property type="match status" value="1"/>
</dbReference>
<dbReference type="GO" id="GO:0043005">
    <property type="term" value="C:neuron projection"/>
    <property type="evidence" value="ECO:0007669"/>
    <property type="project" value="TreeGrafter"/>
</dbReference>
<dbReference type="SMART" id="SM00049">
    <property type="entry name" value="DEP"/>
    <property type="match status" value="1"/>
</dbReference>
<dbReference type="InterPro" id="IPR036388">
    <property type="entry name" value="WH-like_DNA-bd_sf"/>
</dbReference>
<dbReference type="OrthoDB" id="196547at2759"/>
<sequence length="121" mass="14108">MTIRTNHDHGQHYRPRMACLKKVEALVVQMQDRKTGIKMQEQKLVITTIPHAMTGQDIHAWIVNRLKVTAEEALAFGTMLVAYGYIYPLQNHKKLVLNPDANLYRFQTPYFWPAQNGRWTT</sequence>
<evidence type="ECO:0000313" key="4">
    <source>
        <dbReference type="Proteomes" id="UP001152622"/>
    </source>
</evidence>
<dbReference type="FunFam" id="1.10.10.10:FF:000329">
    <property type="entry name" value="regulator of G-protein signaling 9 isoform X2"/>
    <property type="match status" value="1"/>
</dbReference>
<dbReference type="Pfam" id="PF00610">
    <property type="entry name" value="DEP"/>
    <property type="match status" value="1"/>
</dbReference>
<proteinExistence type="predicted"/>
<dbReference type="Proteomes" id="UP001152622">
    <property type="component" value="Chromosome 12"/>
</dbReference>
<protein>
    <recommendedName>
        <fullName evidence="2">DEP domain-containing protein</fullName>
    </recommendedName>
</protein>
<organism evidence="3 4">
    <name type="scientific">Synaphobranchus kaupii</name>
    <name type="common">Kaup's arrowtooth eel</name>
    <dbReference type="NCBI Taxonomy" id="118154"/>
    <lineage>
        <taxon>Eukaryota</taxon>
        <taxon>Metazoa</taxon>
        <taxon>Chordata</taxon>
        <taxon>Craniata</taxon>
        <taxon>Vertebrata</taxon>
        <taxon>Euteleostomi</taxon>
        <taxon>Actinopterygii</taxon>
        <taxon>Neopterygii</taxon>
        <taxon>Teleostei</taxon>
        <taxon>Anguilliformes</taxon>
        <taxon>Synaphobranchidae</taxon>
        <taxon>Synaphobranchus</taxon>
    </lineage>
</organism>
<evidence type="ECO:0000313" key="3">
    <source>
        <dbReference type="EMBL" id="KAJ8345534.1"/>
    </source>
</evidence>
<dbReference type="GO" id="GO:0005886">
    <property type="term" value="C:plasma membrane"/>
    <property type="evidence" value="ECO:0007669"/>
    <property type="project" value="TreeGrafter"/>
</dbReference>
<dbReference type="InterPro" id="IPR047016">
    <property type="entry name" value="RGS6/7/9/11"/>
</dbReference>
<evidence type="ECO:0000256" key="1">
    <source>
        <dbReference type="ARBA" id="ARBA00022700"/>
    </source>
</evidence>
<dbReference type="InterPro" id="IPR000591">
    <property type="entry name" value="DEP_dom"/>
</dbReference>
<dbReference type="GO" id="GO:0009968">
    <property type="term" value="P:negative regulation of signal transduction"/>
    <property type="evidence" value="ECO:0007669"/>
    <property type="project" value="UniProtKB-KW"/>
</dbReference>
<evidence type="ECO:0000259" key="2">
    <source>
        <dbReference type="PROSITE" id="PS50186"/>
    </source>
</evidence>
<dbReference type="GO" id="GO:0008277">
    <property type="term" value="P:regulation of G protein-coupled receptor signaling pathway"/>
    <property type="evidence" value="ECO:0007669"/>
    <property type="project" value="InterPro"/>
</dbReference>
<dbReference type="PANTHER" id="PTHR45746:SF1">
    <property type="entry name" value="REGULATOR OF G-PROTEIN SIGNALING 9"/>
    <property type="match status" value="1"/>
</dbReference>
<keyword evidence="1" id="KW-0734">Signal transduction inhibitor</keyword>
<dbReference type="EMBL" id="JAINUF010000012">
    <property type="protein sequence ID" value="KAJ8345534.1"/>
    <property type="molecule type" value="Genomic_DNA"/>
</dbReference>
<dbReference type="AlphaFoldDB" id="A0A9Q1EUX2"/>
<keyword evidence="4" id="KW-1185">Reference proteome</keyword>
<dbReference type="GO" id="GO:0035556">
    <property type="term" value="P:intracellular signal transduction"/>
    <property type="evidence" value="ECO:0007669"/>
    <property type="project" value="InterPro"/>
</dbReference>
<accession>A0A9Q1EUX2</accession>
<dbReference type="Gene3D" id="1.10.10.10">
    <property type="entry name" value="Winged helix-like DNA-binding domain superfamily/Winged helix DNA-binding domain"/>
    <property type="match status" value="1"/>
</dbReference>
<dbReference type="GO" id="GO:0005096">
    <property type="term" value="F:GTPase activator activity"/>
    <property type="evidence" value="ECO:0007669"/>
    <property type="project" value="TreeGrafter"/>
</dbReference>
<dbReference type="InterPro" id="IPR036390">
    <property type="entry name" value="WH_DNA-bd_sf"/>
</dbReference>
<dbReference type="GO" id="GO:0005737">
    <property type="term" value="C:cytoplasm"/>
    <property type="evidence" value="ECO:0007669"/>
    <property type="project" value="TreeGrafter"/>
</dbReference>
<gene>
    <name evidence="3" type="ORF">SKAU_G00297270</name>
</gene>
<reference evidence="3" key="1">
    <citation type="journal article" date="2023" name="Science">
        <title>Genome structures resolve the early diversification of teleost fishes.</title>
        <authorList>
            <person name="Parey E."/>
            <person name="Louis A."/>
            <person name="Montfort J."/>
            <person name="Bouchez O."/>
            <person name="Roques C."/>
            <person name="Iampietro C."/>
            <person name="Lluch J."/>
            <person name="Castinel A."/>
            <person name="Donnadieu C."/>
            <person name="Desvignes T."/>
            <person name="Floi Bucao C."/>
            <person name="Jouanno E."/>
            <person name="Wen M."/>
            <person name="Mejri S."/>
            <person name="Dirks R."/>
            <person name="Jansen H."/>
            <person name="Henkel C."/>
            <person name="Chen W.J."/>
            <person name="Zahm M."/>
            <person name="Cabau C."/>
            <person name="Klopp C."/>
            <person name="Thompson A.W."/>
            <person name="Robinson-Rechavi M."/>
            <person name="Braasch I."/>
            <person name="Lecointre G."/>
            <person name="Bobe J."/>
            <person name="Postlethwait J.H."/>
            <person name="Berthelot C."/>
            <person name="Roest Crollius H."/>
            <person name="Guiguen Y."/>
        </authorList>
    </citation>
    <scope>NUCLEOTIDE SEQUENCE</scope>
    <source>
        <strain evidence="3">WJC10195</strain>
    </source>
</reference>
<comment type="caution">
    <text evidence="3">The sequence shown here is derived from an EMBL/GenBank/DDBJ whole genome shotgun (WGS) entry which is preliminary data.</text>
</comment>
<dbReference type="CDD" id="cd04450">
    <property type="entry name" value="DEP_RGS7-like"/>
    <property type="match status" value="1"/>
</dbReference>
<name>A0A9Q1EUX2_SYNKA</name>
<feature type="domain" description="DEP" evidence="2">
    <location>
        <begin position="33"/>
        <end position="108"/>
    </location>
</feature>